<dbReference type="RefSeq" id="WP_052886630.1">
    <property type="nucleotide sequence ID" value="NZ_CP007493.1"/>
</dbReference>
<dbReference type="InterPro" id="IPR001930">
    <property type="entry name" value="Peptidase_M1"/>
</dbReference>
<dbReference type="GO" id="GO:0005737">
    <property type="term" value="C:cytoplasm"/>
    <property type="evidence" value="ECO:0007669"/>
    <property type="project" value="TreeGrafter"/>
</dbReference>
<evidence type="ECO:0000313" key="13">
    <source>
        <dbReference type="Proteomes" id="UP000266720"/>
    </source>
</evidence>
<comment type="similarity">
    <text evidence="2">Belongs to the peptidase M1 family.</text>
</comment>
<evidence type="ECO:0000256" key="4">
    <source>
        <dbReference type="ARBA" id="ARBA00022670"/>
    </source>
</evidence>
<comment type="cofactor">
    <cofactor evidence="1">
        <name>Zn(2+)</name>
        <dbReference type="ChEBI" id="CHEBI:29105"/>
    </cofactor>
</comment>
<evidence type="ECO:0000256" key="7">
    <source>
        <dbReference type="ARBA" id="ARBA00022833"/>
    </source>
</evidence>
<accession>A0A3G1A4R5</accession>
<dbReference type="Pfam" id="PF13646">
    <property type="entry name" value="HEAT_2"/>
    <property type="match status" value="2"/>
</dbReference>
<dbReference type="SUPFAM" id="SSF48371">
    <property type="entry name" value="ARM repeat"/>
    <property type="match status" value="1"/>
</dbReference>
<dbReference type="SUPFAM" id="SSF63737">
    <property type="entry name" value="Leukotriene A4 hydrolase N-terminal domain"/>
    <property type="match status" value="1"/>
</dbReference>
<dbReference type="GO" id="GO:0008270">
    <property type="term" value="F:zinc ion binding"/>
    <property type="evidence" value="ECO:0007669"/>
    <property type="project" value="InterPro"/>
</dbReference>
<dbReference type="KEGG" id="tcb:TCARB_0540"/>
<dbReference type="InterPro" id="IPR027268">
    <property type="entry name" value="Peptidase_M4/M1_CTD_sf"/>
</dbReference>
<evidence type="ECO:0000259" key="10">
    <source>
        <dbReference type="Pfam" id="PF01433"/>
    </source>
</evidence>
<dbReference type="PANTHER" id="PTHR11533:SF174">
    <property type="entry name" value="PUROMYCIN-SENSITIVE AMINOPEPTIDASE-RELATED"/>
    <property type="match status" value="1"/>
</dbReference>
<proteinExistence type="inferred from homology"/>
<keyword evidence="8" id="KW-0482">Metalloprotease</keyword>
<dbReference type="PRINTS" id="PR00756">
    <property type="entry name" value="ALADIPTASE"/>
</dbReference>
<keyword evidence="5" id="KW-0479">Metal-binding</keyword>
<dbReference type="CDD" id="cd09603">
    <property type="entry name" value="M1_APN_like"/>
    <property type="match status" value="1"/>
</dbReference>
<feature type="domain" description="Aminopeptidase N-like N-terminal" evidence="11">
    <location>
        <begin position="33"/>
        <end position="196"/>
    </location>
</feature>
<dbReference type="FunFam" id="1.10.390.10:FF:000013">
    <property type="entry name" value="Aminopeptidase N"/>
    <property type="match status" value="1"/>
</dbReference>
<dbReference type="GO" id="GO:0016020">
    <property type="term" value="C:membrane"/>
    <property type="evidence" value="ECO:0007669"/>
    <property type="project" value="TreeGrafter"/>
</dbReference>
<dbReference type="Gene3D" id="2.60.40.1730">
    <property type="entry name" value="tricorn interacting facor f3 domain"/>
    <property type="match status" value="1"/>
</dbReference>
<evidence type="ECO:0000256" key="3">
    <source>
        <dbReference type="ARBA" id="ARBA00022438"/>
    </source>
</evidence>
<dbReference type="InterPro" id="IPR014782">
    <property type="entry name" value="Peptidase_M1_dom"/>
</dbReference>
<dbReference type="Pfam" id="PF01433">
    <property type="entry name" value="Peptidase_M1"/>
    <property type="match status" value="1"/>
</dbReference>
<dbReference type="Gene3D" id="1.10.390.10">
    <property type="entry name" value="Neutral Protease Domain 2"/>
    <property type="match status" value="1"/>
</dbReference>
<protein>
    <recommendedName>
        <fullName evidence="14">Aminopeptidase</fullName>
    </recommendedName>
</protein>
<evidence type="ECO:0008006" key="14">
    <source>
        <dbReference type="Google" id="ProtNLM"/>
    </source>
</evidence>
<evidence type="ECO:0000256" key="2">
    <source>
        <dbReference type="ARBA" id="ARBA00010136"/>
    </source>
</evidence>
<evidence type="ECO:0000259" key="11">
    <source>
        <dbReference type="Pfam" id="PF17900"/>
    </source>
</evidence>
<keyword evidence="6" id="KW-0378">Hydrolase</keyword>
<name>A0A3G1A4R5_9CREN</name>
<dbReference type="InterPro" id="IPR004155">
    <property type="entry name" value="PBS_lyase_HEAT"/>
</dbReference>
<dbReference type="GO" id="GO:0070006">
    <property type="term" value="F:metalloaminopeptidase activity"/>
    <property type="evidence" value="ECO:0007669"/>
    <property type="project" value="TreeGrafter"/>
</dbReference>
<keyword evidence="3" id="KW-0031">Aminopeptidase</keyword>
<reference evidence="13" key="1">
    <citation type="book" date="2010" name="EXTREMOPHILES" publisher="0:0-0">
        <title>Complete genome sequences of ten hyperthermophilic archaea reveal their metabolic capabilities and possible ecological roles.</title>
        <editorList>
            <person name="?"/>
        </editorList>
        <authorList>
            <person name="Ravin N.V."/>
            <person name="Mardanov A.V."/>
            <person name="Bonch-Osmolovskaya E.A."/>
            <person name="Skryabin K.G."/>
        </authorList>
    </citation>
    <scope>NUCLEOTIDE SEQUENCE [LARGE SCALE GENOMIC DNA]</scope>
    <source>
        <strain evidence="13">1505</strain>
    </source>
</reference>
<dbReference type="InterPro" id="IPR011989">
    <property type="entry name" value="ARM-like"/>
</dbReference>
<dbReference type="Proteomes" id="UP000266720">
    <property type="component" value="Chromosome"/>
</dbReference>
<dbReference type="GO" id="GO:0005615">
    <property type="term" value="C:extracellular space"/>
    <property type="evidence" value="ECO:0007669"/>
    <property type="project" value="TreeGrafter"/>
</dbReference>
<dbReference type="InterPro" id="IPR042097">
    <property type="entry name" value="Aminopeptidase_N-like_N_sf"/>
</dbReference>
<dbReference type="GeneID" id="25405991"/>
<evidence type="ECO:0000256" key="8">
    <source>
        <dbReference type="ARBA" id="ARBA00023049"/>
    </source>
</evidence>
<dbReference type="AlphaFoldDB" id="A0A3G1A4R5"/>
<dbReference type="InterPro" id="IPR050344">
    <property type="entry name" value="Peptidase_M1_aminopeptidases"/>
</dbReference>
<keyword evidence="4" id="KW-0645">Protease</keyword>
<organism evidence="12 13">
    <name type="scientific">Thermofilum adornatum 1505</name>
    <dbReference type="NCBI Taxonomy" id="697581"/>
    <lineage>
        <taxon>Archaea</taxon>
        <taxon>Thermoproteota</taxon>
        <taxon>Thermoprotei</taxon>
        <taxon>Thermofilales</taxon>
        <taxon>Thermofilaceae</taxon>
        <taxon>Thermofilum</taxon>
    </lineage>
</organism>
<feature type="coiled-coil region" evidence="9">
    <location>
        <begin position="789"/>
        <end position="823"/>
    </location>
</feature>
<dbReference type="Pfam" id="PF03130">
    <property type="entry name" value="HEAT_PBS"/>
    <property type="match status" value="1"/>
</dbReference>
<gene>
    <name evidence="12" type="ORF">TCARB_0540</name>
</gene>
<dbReference type="Pfam" id="PF17900">
    <property type="entry name" value="Peptidase_M1_N"/>
    <property type="match status" value="1"/>
</dbReference>
<evidence type="ECO:0000256" key="1">
    <source>
        <dbReference type="ARBA" id="ARBA00001947"/>
    </source>
</evidence>
<dbReference type="GO" id="GO:0042277">
    <property type="term" value="F:peptide binding"/>
    <property type="evidence" value="ECO:0007669"/>
    <property type="project" value="TreeGrafter"/>
</dbReference>
<dbReference type="PANTHER" id="PTHR11533">
    <property type="entry name" value="PROTEASE M1 ZINC METALLOPROTEASE"/>
    <property type="match status" value="1"/>
</dbReference>
<keyword evidence="9" id="KW-0175">Coiled coil</keyword>
<evidence type="ECO:0000256" key="6">
    <source>
        <dbReference type="ARBA" id="ARBA00022801"/>
    </source>
</evidence>
<feature type="domain" description="Peptidase M1 membrane alanine aminopeptidase" evidence="10">
    <location>
        <begin position="232"/>
        <end position="439"/>
    </location>
</feature>
<evidence type="ECO:0000313" key="12">
    <source>
        <dbReference type="EMBL" id="AJB41600.1"/>
    </source>
</evidence>
<keyword evidence="7" id="KW-0862">Zinc</keyword>
<dbReference type="GO" id="GO:0043171">
    <property type="term" value="P:peptide catabolic process"/>
    <property type="evidence" value="ECO:0007669"/>
    <property type="project" value="TreeGrafter"/>
</dbReference>
<dbReference type="Gene3D" id="1.25.10.10">
    <property type="entry name" value="Leucine-rich Repeat Variant"/>
    <property type="match status" value="2"/>
</dbReference>
<dbReference type="GO" id="GO:0006508">
    <property type="term" value="P:proteolysis"/>
    <property type="evidence" value="ECO:0007669"/>
    <property type="project" value="UniProtKB-KW"/>
</dbReference>
<dbReference type="STRING" id="697581.TCARB_0540"/>
<dbReference type="EMBL" id="CP007493">
    <property type="protein sequence ID" value="AJB41600.1"/>
    <property type="molecule type" value="Genomic_DNA"/>
</dbReference>
<sequence length="823" mass="94118">MVSVKTGRGFAYPEYEPFYPPEPPYELLRVKAEIDVDLASRSIEGKALNVLKCTGACEKIVFHAVDMKIEEVRINGKQASYTYTGKELEIYPEKATSGDILEVQTSYKTVEPRAGVWFIPTDKGKPYLAYTQGQPEDTRFWLPTYDFPNRKTVVELVIRAPKGLKALSNGKLIEHAIEGEKEKWVYRLDSKIPTYLIAFAVGDFYVKEEEYSGVLLQYAVPKGREADIERSFSQTKDMIRLFEEYTGVKYPYPKYSQVCVDDFVAGGMENASITILTSATLHDEKAHIDFRSEPLVSHELAHQWFGDLVTCKDWSHLWLNEGFATLMEAIWRRHELGKDEFVYDLIGMMDSYLAEYGRYARPIVTRVYKYPDEMFDSHSYPKAALVLWSLASIIGEENFRKGVKRYLEAKREQNAETEEFRRFMEEASGLKLDWFFEQYVYNAGHPSLKVSYKWDDKQKILELKITQTQGEDSLPKYRLPLELVILGQDYKEERKFLIDEKQYTLNLQLPSKPKAVCIDPEFKILKALSLDLPPEELLAIIGSCPYLYPRVIAARELSKKASSVHIDELAKILLAEEEFWGLRSEVAQTIGSIGGQKARDTLLNALSHVKHPRVRRAIVRALANFKEKPVADTLSKILLDENESYYVRAEAAAGLGKIGLKEYVDVLARALETKSHNHVIAATSLDSIALLLGDEALATVEKYLSPDTPMPLRRAAIASLGYMTPTQRVISLLEEASKSRHPHVKLAVVSACTRMLSPKVMPILEKLQQDVSGRVARNARDALEQVRKHVEKGEEYRKLREEIDKLKEEERRLSERIERLEKK</sequence>
<evidence type="ECO:0000256" key="9">
    <source>
        <dbReference type="SAM" id="Coils"/>
    </source>
</evidence>
<dbReference type="InterPro" id="IPR016024">
    <property type="entry name" value="ARM-type_fold"/>
</dbReference>
<dbReference type="SMART" id="SM00567">
    <property type="entry name" value="EZ_HEAT"/>
    <property type="match status" value="5"/>
</dbReference>
<dbReference type="InterPro" id="IPR045357">
    <property type="entry name" value="Aminopeptidase_N-like_N"/>
</dbReference>
<evidence type="ECO:0000256" key="5">
    <source>
        <dbReference type="ARBA" id="ARBA00022723"/>
    </source>
</evidence>
<dbReference type="SUPFAM" id="SSF55486">
    <property type="entry name" value="Metalloproteases ('zincins'), catalytic domain"/>
    <property type="match status" value="1"/>
</dbReference>